<feature type="region of interest" description="Disordered" evidence="1">
    <location>
        <begin position="228"/>
        <end position="260"/>
    </location>
</feature>
<accession>F0YIR3</accession>
<dbReference type="AlphaFoldDB" id="F0YIR3"/>
<dbReference type="InParanoid" id="F0YIR3"/>
<feature type="region of interest" description="Disordered" evidence="1">
    <location>
        <begin position="398"/>
        <end position="479"/>
    </location>
</feature>
<feature type="compositionally biased region" description="Low complexity" evidence="1">
    <location>
        <begin position="228"/>
        <end position="238"/>
    </location>
</feature>
<dbReference type="EMBL" id="GL833145">
    <property type="protein sequence ID" value="EGB04937.1"/>
    <property type="molecule type" value="Genomic_DNA"/>
</dbReference>
<dbReference type="Proteomes" id="UP000002729">
    <property type="component" value="Unassembled WGS sequence"/>
</dbReference>
<feature type="compositionally biased region" description="Low complexity" evidence="1">
    <location>
        <begin position="248"/>
        <end position="260"/>
    </location>
</feature>
<evidence type="ECO:0000313" key="2">
    <source>
        <dbReference type="EMBL" id="EGB04937.1"/>
    </source>
</evidence>
<feature type="compositionally biased region" description="Gly residues" evidence="1">
    <location>
        <begin position="414"/>
        <end position="435"/>
    </location>
</feature>
<evidence type="ECO:0000256" key="1">
    <source>
        <dbReference type="SAM" id="MobiDB-lite"/>
    </source>
</evidence>
<dbReference type="KEGG" id="aaf:AURANDRAFT_66776"/>
<dbReference type="GeneID" id="20225946"/>
<gene>
    <name evidence="2" type="ORF">AURANDRAFT_66776</name>
</gene>
<dbReference type="RefSeq" id="XP_009040292.1">
    <property type="nucleotide sequence ID" value="XM_009042044.1"/>
</dbReference>
<evidence type="ECO:0000313" key="3">
    <source>
        <dbReference type="Proteomes" id="UP000002729"/>
    </source>
</evidence>
<organism evidence="3">
    <name type="scientific">Aureococcus anophagefferens</name>
    <name type="common">Harmful bloom alga</name>
    <dbReference type="NCBI Taxonomy" id="44056"/>
    <lineage>
        <taxon>Eukaryota</taxon>
        <taxon>Sar</taxon>
        <taxon>Stramenopiles</taxon>
        <taxon>Ochrophyta</taxon>
        <taxon>Pelagophyceae</taxon>
        <taxon>Pelagomonadales</taxon>
        <taxon>Pelagomonadaceae</taxon>
        <taxon>Aureococcus</taxon>
    </lineage>
</organism>
<reference evidence="2 3" key="1">
    <citation type="journal article" date="2011" name="Proc. Natl. Acad. Sci. U.S.A.">
        <title>Niche of harmful alga Aureococcus anophagefferens revealed through ecogenomics.</title>
        <authorList>
            <person name="Gobler C.J."/>
            <person name="Berry D.L."/>
            <person name="Dyhrman S.T."/>
            <person name="Wilhelm S.W."/>
            <person name="Salamov A."/>
            <person name="Lobanov A.V."/>
            <person name="Zhang Y."/>
            <person name="Collier J.L."/>
            <person name="Wurch L.L."/>
            <person name="Kustka A.B."/>
            <person name="Dill B.D."/>
            <person name="Shah M."/>
            <person name="VerBerkmoes N.C."/>
            <person name="Kuo A."/>
            <person name="Terry A."/>
            <person name="Pangilinan J."/>
            <person name="Lindquist E.A."/>
            <person name="Lucas S."/>
            <person name="Paulsen I.T."/>
            <person name="Hattenrath-Lehmann T.K."/>
            <person name="Talmage S.C."/>
            <person name="Walker E.A."/>
            <person name="Koch F."/>
            <person name="Burson A.M."/>
            <person name="Marcoval M.A."/>
            <person name="Tang Y.Z."/>
            <person name="Lecleir G.R."/>
            <person name="Coyne K.J."/>
            <person name="Berg G.M."/>
            <person name="Bertrand E.M."/>
            <person name="Saito M.A."/>
            <person name="Gladyshev V.N."/>
            <person name="Grigoriev I.V."/>
        </authorList>
    </citation>
    <scope>NUCLEOTIDE SEQUENCE [LARGE SCALE GENOMIC DNA]</scope>
    <source>
        <strain evidence="3">CCMP 1984</strain>
    </source>
</reference>
<keyword evidence="3" id="KW-1185">Reference proteome</keyword>
<sequence length="479" mass="50336">MASGGMAARRNHREPKWEAIARPVGPHDTTPAVQVEVDGVVEVRELGERAVPRQVLVPELTQDAVAKGLSDKAKRTVYIAETCAFAMQKHIIEIRRESPSVTFSFEHPSGIVHTKPWFQDFIDLGLRRTKARPGVPSRNARTRQRLPQVSMCKMCGTKHSKTFELLTDLSPAAWPYDDKSECQPSRPCKSPMEAIQAGKNRRHPVRLGWDACASGSNALTTGAAAGVAGPAAAPDAEATGGGDESSGEESAPASPAATAAQPRMLIAASPGMGEGTDVRIKLANDVFGVGVVTGQRNFDGTYPVAAQSAARDYLDQDVLTLVAAVEQALEGAEGEGVVLAPPVFGLFDDVESMLQVHILRLGAALKDVATRKARNSEDRGSELASAWVFRAQGDGRAIGRVSGSEGQGAVRWPGGRGSHYGGGENSAGQAAGGRLGPSSAAGGAVHGRLRRGCKRNQWQYAGHPPKGRGGRDGGAGAQV</sequence>
<name>F0YIR3_AURAN</name>
<protein>
    <submittedName>
        <fullName evidence="2">Uncharacterized protein</fullName>
    </submittedName>
</protein>
<proteinExistence type="predicted"/>